<proteinExistence type="predicted"/>
<evidence type="ECO:0000256" key="2">
    <source>
        <dbReference type="ARBA" id="ARBA00018346"/>
    </source>
</evidence>
<evidence type="ECO:0000256" key="5">
    <source>
        <dbReference type="ARBA" id="ARBA00023125"/>
    </source>
</evidence>
<gene>
    <name evidence="12" type="ORF">BDBG_05309</name>
</gene>
<dbReference type="OrthoDB" id="5344325at2759"/>
<evidence type="ECO:0000313" key="13">
    <source>
        <dbReference type="Proteomes" id="UP000002038"/>
    </source>
</evidence>
<accession>A0A179UNJ7</accession>
<dbReference type="Gene3D" id="4.10.240.10">
    <property type="entry name" value="Zn(2)-C6 fungal-type DNA-binding domain"/>
    <property type="match status" value="1"/>
</dbReference>
<dbReference type="GO" id="GO:0005634">
    <property type="term" value="C:nucleus"/>
    <property type="evidence" value="ECO:0007669"/>
    <property type="project" value="UniProtKB-SubCell"/>
</dbReference>
<dbReference type="GO" id="GO:0003677">
    <property type="term" value="F:DNA binding"/>
    <property type="evidence" value="ECO:0007669"/>
    <property type="project" value="UniProtKB-KW"/>
</dbReference>
<dbReference type="InterPro" id="IPR001138">
    <property type="entry name" value="Zn2Cys6_DnaBD"/>
</dbReference>
<keyword evidence="6" id="KW-0804">Transcription</keyword>
<dbReference type="InterPro" id="IPR007219">
    <property type="entry name" value="XnlR_reg_dom"/>
</dbReference>
<dbReference type="PROSITE" id="PS00463">
    <property type="entry name" value="ZN2_CY6_FUNGAL_1"/>
    <property type="match status" value="1"/>
</dbReference>
<keyword evidence="7" id="KW-0539">Nucleus</keyword>
<keyword evidence="5" id="KW-0238">DNA-binding</keyword>
<dbReference type="PANTHER" id="PTHR31001">
    <property type="entry name" value="UNCHARACTERIZED TRANSCRIPTIONAL REGULATORY PROTEIN"/>
    <property type="match status" value="1"/>
</dbReference>
<dbReference type="GO" id="GO:0000981">
    <property type="term" value="F:DNA-binding transcription factor activity, RNA polymerase II-specific"/>
    <property type="evidence" value="ECO:0007669"/>
    <property type="project" value="InterPro"/>
</dbReference>
<dbReference type="GO" id="GO:0008270">
    <property type="term" value="F:zinc ion binding"/>
    <property type="evidence" value="ECO:0007669"/>
    <property type="project" value="InterPro"/>
</dbReference>
<dbReference type="SMART" id="SM00066">
    <property type="entry name" value="GAL4"/>
    <property type="match status" value="1"/>
</dbReference>
<dbReference type="EMBL" id="GG657457">
    <property type="protein sequence ID" value="OAT09554.1"/>
    <property type="molecule type" value="Genomic_DNA"/>
</dbReference>
<dbReference type="VEuPathDB" id="FungiDB:BDBG_05309"/>
<dbReference type="PANTHER" id="PTHR31001:SF87">
    <property type="entry name" value="COL-21"/>
    <property type="match status" value="1"/>
</dbReference>
<evidence type="ECO:0000256" key="4">
    <source>
        <dbReference type="ARBA" id="ARBA00023015"/>
    </source>
</evidence>
<keyword evidence="4" id="KW-0805">Transcription regulation</keyword>
<keyword evidence="13" id="KW-1185">Reference proteome</keyword>
<comment type="subcellular location">
    <subcellularLocation>
        <location evidence="1">Nucleus</location>
    </subcellularLocation>
</comment>
<evidence type="ECO:0000256" key="1">
    <source>
        <dbReference type="ARBA" id="ARBA00004123"/>
    </source>
</evidence>
<evidence type="ECO:0000256" key="10">
    <source>
        <dbReference type="SAM" id="MobiDB-lite"/>
    </source>
</evidence>
<dbReference type="Pfam" id="PF04082">
    <property type="entry name" value="Fungal_trans"/>
    <property type="match status" value="1"/>
</dbReference>
<protein>
    <recommendedName>
        <fullName evidence="2">C6 finger domain transcription factor nscR</fullName>
    </recommendedName>
    <alternativeName>
        <fullName evidence="8">Neosartiricin B biosynthesis protein R</fullName>
    </alternativeName>
</protein>
<name>A0A179UNJ7_BLAGS</name>
<evidence type="ECO:0000256" key="7">
    <source>
        <dbReference type="ARBA" id="ARBA00023242"/>
    </source>
</evidence>
<dbReference type="CDD" id="cd00067">
    <property type="entry name" value="GAL4"/>
    <property type="match status" value="1"/>
</dbReference>
<reference evidence="13" key="1">
    <citation type="journal article" date="2015" name="PLoS Genet.">
        <title>The dynamic genome and transcriptome of the human fungal pathogen Blastomyces and close relative Emmonsia.</title>
        <authorList>
            <person name="Munoz J.F."/>
            <person name="Gauthier G.M."/>
            <person name="Desjardins C.A."/>
            <person name="Gallo J.E."/>
            <person name="Holder J."/>
            <person name="Sullivan T.D."/>
            <person name="Marty A.J."/>
            <person name="Carmen J.C."/>
            <person name="Chen Z."/>
            <person name="Ding L."/>
            <person name="Gujja S."/>
            <person name="Magrini V."/>
            <person name="Misas E."/>
            <person name="Mitreva M."/>
            <person name="Priest M."/>
            <person name="Saif S."/>
            <person name="Whiston E.A."/>
            <person name="Young S."/>
            <person name="Zeng Q."/>
            <person name="Goldman W.E."/>
            <person name="Mardis E.R."/>
            <person name="Taylor J.W."/>
            <person name="McEwen J.G."/>
            <person name="Clay O.K."/>
            <person name="Klein B.S."/>
            <person name="Cuomo C.A."/>
        </authorList>
    </citation>
    <scope>NUCLEOTIDE SEQUENCE [LARGE SCALE GENOMIC DNA]</scope>
    <source>
        <strain evidence="13">SLH14081</strain>
    </source>
</reference>
<organism evidence="12 13">
    <name type="scientific">Blastomyces gilchristii (strain SLH14081)</name>
    <name type="common">Blastomyces dermatitidis</name>
    <dbReference type="NCBI Taxonomy" id="559298"/>
    <lineage>
        <taxon>Eukaryota</taxon>
        <taxon>Fungi</taxon>
        <taxon>Dikarya</taxon>
        <taxon>Ascomycota</taxon>
        <taxon>Pezizomycotina</taxon>
        <taxon>Eurotiomycetes</taxon>
        <taxon>Eurotiomycetidae</taxon>
        <taxon>Onygenales</taxon>
        <taxon>Ajellomycetaceae</taxon>
        <taxon>Blastomyces</taxon>
    </lineage>
</organism>
<dbReference type="InterPro" id="IPR036864">
    <property type="entry name" value="Zn2-C6_fun-type_DNA-bd_sf"/>
</dbReference>
<evidence type="ECO:0000259" key="11">
    <source>
        <dbReference type="PROSITE" id="PS50048"/>
    </source>
</evidence>
<dbReference type="RefSeq" id="XP_031578887.1">
    <property type="nucleotide sequence ID" value="XM_031722082.1"/>
</dbReference>
<dbReference type="AlphaFoldDB" id="A0A179UNJ7"/>
<dbReference type="Proteomes" id="UP000002038">
    <property type="component" value="Unassembled WGS sequence"/>
</dbReference>
<dbReference type="CDD" id="cd12148">
    <property type="entry name" value="fungal_TF_MHR"/>
    <property type="match status" value="1"/>
</dbReference>
<feature type="domain" description="Zn(2)-C6 fungal-type" evidence="11">
    <location>
        <begin position="40"/>
        <end position="70"/>
    </location>
</feature>
<dbReference type="InterPro" id="IPR050613">
    <property type="entry name" value="Sec_Metabolite_Reg"/>
</dbReference>
<feature type="region of interest" description="Disordered" evidence="10">
    <location>
        <begin position="1"/>
        <end position="32"/>
    </location>
</feature>
<comment type="function">
    <text evidence="9">Transcription factor that specifically regulates the neosartoricin B biosynthesis gene cluster.</text>
</comment>
<evidence type="ECO:0000313" key="12">
    <source>
        <dbReference type="EMBL" id="OAT09554.1"/>
    </source>
</evidence>
<dbReference type="PROSITE" id="PS50048">
    <property type="entry name" value="ZN2_CY6_FUNGAL_2"/>
    <property type="match status" value="1"/>
</dbReference>
<dbReference type="GO" id="GO:0006351">
    <property type="term" value="P:DNA-templated transcription"/>
    <property type="evidence" value="ECO:0007669"/>
    <property type="project" value="InterPro"/>
</dbReference>
<evidence type="ECO:0000256" key="8">
    <source>
        <dbReference type="ARBA" id="ARBA00031692"/>
    </source>
</evidence>
<dbReference type="GeneID" id="8509484"/>
<evidence type="ECO:0000256" key="9">
    <source>
        <dbReference type="ARBA" id="ARBA00045154"/>
    </source>
</evidence>
<keyword evidence="3" id="KW-0479">Metal-binding</keyword>
<evidence type="ECO:0000256" key="6">
    <source>
        <dbReference type="ARBA" id="ARBA00023163"/>
    </source>
</evidence>
<dbReference type="SUPFAM" id="SSF57701">
    <property type="entry name" value="Zn2/Cys6 DNA-binding domain"/>
    <property type="match status" value="1"/>
</dbReference>
<sequence length="743" mass="84195">MAIPAASLKTSTGTVSVRMRRSQIPETPARKGSRRRLVRSCSECSRRKQKCNRNWPCNNCAGSRAHLCRYDHTIKRCTSSMNRSPVEISPPSSSNSGSFRPIWASGHSFSNIDADEYAEQTDSEILESLGYVAGSASSLAKEVLGTPPLDGFFYPPPGRNNTPNDPRRSQEAVLELFPDRKVVDFLIQYFLQEINWIYEMIYPPTFMERYTSWWLQQAYQESEDIQFGILVLRLCLCSIQLLPHPNYPHERAIQCSLNELETRCQNAASILDSFRPRYSSLTTIQHMFHYASYLTNESKFRETWIVLADIIKEAHILELHLEHPRIKVSDFEMEMRKRIFGTIYMWDRWMSILQGHWPLIPETYCCIKLPRDALPAAPSVPGAPTPFTNRIIQMRLMIMLSSRKTPEEQPRVPSPASASAIAESIETEIIATLPLPYSLSDYDGQFDNILPSIPLKRVGLRIAILGTLTTVHRPYTGMQHEPNFTNLSSVKEQKAAFKLQKKLIECTMDTIQSTMRFAEMLLGGCKKYFLLSLVALEASVVLSLCVRGLRRNRRAYIRLSRQGVQTFTENSELEGPTNAAFLEGLNFLNEMAHHSPIAAKGSQILRSLHQKLQRDATFDDPEHDIYSNISAPIQHQQEQHQQQQQHQRRAQQATTWVPAASTGMMTGAVLASEQLGNILAGPPVTTSTCSPEMVMDPYAWSQMASHTLPPPAEMHHYAHALPAANLSWYYDNGLVDRYATSTL</sequence>
<evidence type="ECO:0000256" key="3">
    <source>
        <dbReference type="ARBA" id="ARBA00022723"/>
    </source>
</evidence>